<protein>
    <submittedName>
        <fullName evidence="2">Uncharacterized protein</fullName>
    </submittedName>
</protein>
<sequence length="102" mass="11588">MVWIPCGLTLLALLCLLLDPKYIKSGRKYLMTHQSGSAVILPFKQILLLHSAYNLQSASIPTLTSYCVEMDLISYNQINRTSIMIEVGIFSTLRVYVLWYAD</sequence>
<reference evidence="2" key="1">
    <citation type="submission" date="2019-06" db="EMBL/GenBank/DDBJ databases">
        <authorList>
            <person name="Zheng W."/>
        </authorList>
    </citation>
    <scope>NUCLEOTIDE SEQUENCE</scope>
    <source>
        <strain evidence="2">QDHG01</strain>
    </source>
</reference>
<dbReference type="EMBL" id="RRYP01026560">
    <property type="protein sequence ID" value="TNV71843.1"/>
    <property type="molecule type" value="Genomic_DNA"/>
</dbReference>
<feature type="chain" id="PRO_5035268892" evidence="1">
    <location>
        <begin position="26"/>
        <end position="102"/>
    </location>
</feature>
<evidence type="ECO:0000313" key="2">
    <source>
        <dbReference type="EMBL" id="TNV71843.1"/>
    </source>
</evidence>
<evidence type="ECO:0000256" key="1">
    <source>
        <dbReference type="SAM" id="SignalP"/>
    </source>
</evidence>
<accession>A0A8J8NBD4</accession>
<evidence type="ECO:0000313" key="3">
    <source>
        <dbReference type="Proteomes" id="UP000785679"/>
    </source>
</evidence>
<keyword evidence="3" id="KW-1185">Reference proteome</keyword>
<dbReference type="Proteomes" id="UP000785679">
    <property type="component" value="Unassembled WGS sequence"/>
</dbReference>
<feature type="signal peptide" evidence="1">
    <location>
        <begin position="1"/>
        <end position="25"/>
    </location>
</feature>
<dbReference type="AlphaFoldDB" id="A0A8J8NBD4"/>
<keyword evidence="1" id="KW-0732">Signal</keyword>
<name>A0A8J8NBD4_HALGN</name>
<gene>
    <name evidence="2" type="ORF">FGO68_gene14893</name>
</gene>
<organism evidence="2 3">
    <name type="scientific">Halteria grandinella</name>
    <dbReference type="NCBI Taxonomy" id="5974"/>
    <lineage>
        <taxon>Eukaryota</taxon>
        <taxon>Sar</taxon>
        <taxon>Alveolata</taxon>
        <taxon>Ciliophora</taxon>
        <taxon>Intramacronucleata</taxon>
        <taxon>Spirotrichea</taxon>
        <taxon>Stichotrichia</taxon>
        <taxon>Sporadotrichida</taxon>
        <taxon>Halteriidae</taxon>
        <taxon>Halteria</taxon>
    </lineage>
</organism>
<proteinExistence type="predicted"/>
<comment type="caution">
    <text evidence="2">The sequence shown here is derived from an EMBL/GenBank/DDBJ whole genome shotgun (WGS) entry which is preliminary data.</text>
</comment>